<dbReference type="SUPFAM" id="SSF46785">
    <property type="entry name" value="Winged helix' DNA-binding domain"/>
    <property type="match status" value="1"/>
</dbReference>
<comment type="subcellular location">
    <subcellularLocation>
        <location evidence="1">Nucleus</location>
    </subcellularLocation>
</comment>
<organism evidence="7 8">
    <name type="scientific">Erythroxylum novogranatense</name>
    <dbReference type="NCBI Taxonomy" id="1862640"/>
    <lineage>
        <taxon>Eukaryota</taxon>
        <taxon>Viridiplantae</taxon>
        <taxon>Streptophyta</taxon>
        <taxon>Embryophyta</taxon>
        <taxon>Tracheophyta</taxon>
        <taxon>Spermatophyta</taxon>
        <taxon>Magnoliopsida</taxon>
        <taxon>eudicotyledons</taxon>
        <taxon>Gunneridae</taxon>
        <taxon>Pentapetalae</taxon>
        <taxon>rosids</taxon>
        <taxon>fabids</taxon>
        <taxon>Malpighiales</taxon>
        <taxon>Erythroxylaceae</taxon>
        <taxon>Erythroxylum</taxon>
    </lineage>
</organism>
<sequence>MDPLLAPPSVPPPSLTTTVAAVMDQLAPSPLSAAEVPHNHIHHATPSISPSLPPYAEMIYAAITALKERDGSSKRAIAKYIEKAYTDLPPTHSTLLTHHLKRLKNSGLLVMVKKSYKLPRSDFSTTSAHDYVNSTSSTTATNDPSYGQKRGRGRPPKPKLGSLPDSNGQSIPQQPQPYSVTFSQDQQQPVLGSTGFFPPVVQTETVTTTAAETSNTQPVLVALGLADEPKEAKRGRGRPKKSSVVAQAGGQVVVVKKGRGRPPKSPGRPRKPKSVMAAQNGVKRGRGRPPKAQSHSVAVTYAADGTLISVARPRGRPRKAVAPATPRKSTGRPVGRPRKNTNMSWITTEQSQTQAQAEVADLKMKLEFFQSRVRQAVGLLRPQLSSETGMISVMTAIQELEGLASLDVNAPLREDPLPPVVQT</sequence>
<dbReference type="InterPro" id="IPR036390">
    <property type="entry name" value="WH_DNA-bd_sf"/>
</dbReference>
<proteinExistence type="predicted"/>
<dbReference type="GO" id="GO:0000786">
    <property type="term" value="C:nucleosome"/>
    <property type="evidence" value="ECO:0007669"/>
    <property type="project" value="InterPro"/>
</dbReference>
<reference evidence="7 8" key="1">
    <citation type="submission" date="2021-09" db="EMBL/GenBank/DDBJ databases">
        <title>Genomic insights and catalytic innovation underlie evolution of tropane alkaloids biosynthesis.</title>
        <authorList>
            <person name="Wang Y.-J."/>
            <person name="Tian T."/>
            <person name="Huang J.-P."/>
            <person name="Huang S.-X."/>
        </authorList>
    </citation>
    <scope>NUCLEOTIDE SEQUENCE [LARGE SCALE GENOMIC DNA]</scope>
    <source>
        <strain evidence="7">KIB-2018</strain>
        <tissue evidence="7">Leaf</tissue>
    </source>
</reference>
<evidence type="ECO:0000259" key="6">
    <source>
        <dbReference type="PROSITE" id="PS51504"/>
    </source>
</evidence>
<evidence type="ECO:0000256" key="3">
    <source>
        <dbReference type="ARBA" id="ARBA00023125"/>
    </source>
</evidence>
<feature type="compositionally biased region" description="Basic residues" evidence="5">
    <location>
        <begin position="256"/>
        <end position="273"/>
    </location>
</feature>
<feature type="compositionally biased region" description="Polar residues" evidence="5">
    <location>
        <begin position="164"/>
        <end position="191"/>
    </location>
</feature>
<dbReference type="InterPro" id="IPR000116">
    <property type="entry name" value="HMGA"/>
</dbReference>
<feature type="region of interest" description="Disordered" evidence="5">
    <location>
        <begin position="314"/>
        <end position="340"/>
    </location>
</feature>
<dbReference type="AlphaFoldDB" id="A0AAV8SMX9"/>
<dbReference type="GO" id="GO:0005730">
    <property type="term" value="C:nucleolus"/>
    <property type="evidence" value="ECO:0007669"/>
    <property type="project" value="TreeGrafter"/>
</dbReference>
<comment type="caution">
    <text evidence="7">The sequence shown here is derived from an EMBL/GenBank/DDBJ whole genome shotgun (WGS) entry which is preliminary data.</text>
</comment>
<dbReference type="GO" id="GO:0045910">
    <property type="term" value="P:negative regulation of DNA recombination"/>
    <property type="evidence" value="ECO:0007669"/>
    <property type="project" value="TreeGrafter"/>
</dbReference>
<evidence type="ECO:0000256" key="5">
    <source>
        <dbReference type="SAM" id="MobiDB-lite"/>
    </source>
</evidence>
<dbReference type="FunFam" id="1.10.10.10:FF:000637">
    <property type="entry name" value="Histone H1.2"/>
    <property type="match status" value="1"/>
</dbReference>
<feature type="domain" description="H15" evidence="6">
    <location>
        <begin position="51"/>
        <end position="120"/>
    </location>
</feature>
<keyword evidence="8" id="KW-1185">Reference proteome</keyword>
<keyword evidence="4" id="KW-0539">Nucleus</keyword>
<dbReference type="Gene3D" id="1.10.10.10">
    <property type="entry name" value="Winged helix-like DNA-binding domain superfamily/Winged helix DNA-binding domain"/>
    <property type="match status" value="1"/>
</dbReference>
<evidence type="ECO:0000313" key="7">
    <source>
        <dbReference type="EMBL" id="KAJ8753667.1"/>
    </source>
</evidence>
<evidence type="ECO:0000256" key="4">
    <source>
        <dbReference type="ARBA" id="ARBA00023242"/>
    </source>
</evidence>
<dbReference type="GO" id="GO:0030261">
    <property type="term" value="P:chromosome condensation"/>
    <property type="evidence" value="ECO:0007669"/>
    <property type="project" value="TreeGrafter"/>
</dbReference>
<keyword evidence="3" id="KW-0238">DNA-binding</keyword>
<dbReference type="GO" id="GO:0006334">
    <property type="term" value="P:nucleosome assembly"/>
    <property type="evidence" value="ECO:0007669"/>
    <property type="project" value="InterPro"/>
</dbReference>
<keyword evidence="2" id="KW-0677">Repeat</keyword>
<dbReference type="SMART" id="SM00526">
    <property type="entry name" value="H15"/>
    <property type="match status" value="1"/>
</dbReference>
<dbReference type="InterPro" id="IPR005818">
    <property type="entry name" value="Histone_H1/H5_H15"/>
</dbReference>
<dbReference type="InterPro" id="IPR036388">
    <property type="entry name" value="WH-like_DNA-bd_sf"/>
</dbReference>
<gene>
    <name evidence="7" type="ORF">K2173_026343</name>
</gene>
<dbReference type="PANTHER" id="PTHR11467">
    <property type="entry name" value="HISTONE H1"/>
    <property type="match status" value="1"/>
</dbReference>
<evidence type="ECO:0000313" key="8">
    <source>
        <dbReference type="Proteomes" id="UP001159364"/>
    </source>
</evidence>
<dbReference type="PROSITE" id="PS51504">
    <property type="entry name" value="H15"/>
    <property type="match status" value="1"/>
</dbReference>
<name>A0AAV8SMX9_9ROSI</name>
<evidence type="ECO:0000256" key="1">
    <source>
        <dbReference type="ARBA" id="ARBA00004123"/>
    </source>
</evidence>
<dbReference type="InterPro" id="IPR017956">
    <property type="entry name" value="AT_hook_DNA-bd_motif"/>
</dbReference>
<dbReference type="PANTHER" id="PTHR11467:SF29">
    <property type="entry name" value="OS03G0711600 PROTEIN"/>
    <property type="match status" value="1"/>
</dbReference>
<evidence type="ECO:0000256" key="2">
    <source>
        <dbReference type="ARBA" id="ARBA00022737"/>
    </source>
</evidence>
<feature type="region of interest" description="Disordered" evidence="5">
    <location>
        <begin position="227"/>
        <end position="295"/>
    </location>
</feature>
<accession>A0AAV8SMX9</accession>
<dbReference type="GO" id="GO:0031492">
    <property type="term" value="F:nucleosomal DNA binding"/>
    <property type="evidence" value="ECO:0007669"/>
    <property type="project" value="TreeGrafter"/>
</dbReference>
<dbReference type="GO" id="GO:0006355">
    <property type="term" value="P:regulation of DNA-templated transcription"/>
    <property type="evidence" value="ECO:0007669"/>
    <property type="project" value="InterPro"/>
</dbReference>
<protein>
    <recommendedName>
        <fullName evidence="6">H15 domain-containing protein</fullName>
    </recommendedName>
</protein>
<dbReference type="Pfam" id="PF00538">
    <property type="entry name" value="Linker_histone"/>
    <property type="match status" value="1"/>
</dbReference>
<dbReference type="CDD" id="cd00073">
    <property type="entry name" value="H15"/>
    <property type="match status" value="1"/>
</dbReference>
<feature type="compositionally biased region" description="Polar residues" evidence="5">
    <location>
        <begin position="123"/>
        <end position="145"/>
    </location>
</feature>
<dbReference type="SMART" id="SM00384">
    <property type="entry name" value="AT_hook"/>
    <property type="match status" value="6"/>
</dbReference>
<feature type="compositionally biased region" description="Low complexity" evidence="5">
    <location>
        <begin position="244"/>
        <end position="255"/>
    </location>
</feature>
<dbReference type="Proteomes" id="UP001159364">
    <property type="component" value="Linkage Group LG10"/>
</dbReference>
<dbReference type="PRINTS" id="PR00930">
    <property type="entry name" value="HIGHMOBLTYIY"/>
</dbReference>
<dbReference type="EMBL" id="JAIWQS010000010">
    <property type="protein sequence ID" value="KAJ8753667.1"/>
    <property type="molecule type" value="Genomic_DNA"/>
</dbReference>
<dbReference type="Pfam" id="PF02178">
    <property type="entry name" value="AT_hook"/>
    <property type="match status" value="5"/>
</dbReference>
<dbReference type="PRINTS" id="PR00929">
    <property type="entry name" value="ATHOOK"/>
</dbReference>
<feature type="region of interest" description="Disordered" evidence="5">
    <location>
        <begin position="123"/>
        <end position="195"/>
    </location>
</feature>
<dbReference type="GO" id="GO:0003690">
    <property type="term" value="F:double-stranded DNA binding"/>
    <property type="evidence" value="ECO:0007669"/>
    <property type="project" value="TreeGrafter"/>
</dbReference>